<organism evidence="4 5">
    <name type="scientific">Heterodermia speciosa</name>
    <dbReference type="NCBI Taxonomy" id="116794"/>
    <lineage>
        <taxon>Eukaryota</taxon>
        <taxon>Fungi</taxon>
        <taxon>Dikarya</taxon>
        <taxon>Ascomycota</taxon>
        <taxon>Pezizomycotina</taxon>
        <taxon>Lecanoromycetes</taxon>
        <taxon>OSLEUM clade</taxon>
        <taxon>Lecanoromycetidae</taxon>
        <taxon>Caliciales</taxon>
        <taxon>Physciaceae</taxon>
        <taxon>Heterodermia</taxon>
    </lineage>
</organism>
<dbReference type="PANTHER" id="PTHR48107">
    <property type="entry name" value="NADPH-DEPENDENT ALDEHYDE REDUCTASE-LIKE PROTEIN, CHLOROPLASTIC-RELATED"/>
    <property type="match status" value="1"/>
</dbReference>
<evidence type="ECO:0000256" key="2">
    <source>
        <dbReference type="ARBA" id="ARBA00022857"/>
    </source>
</evidence>
<dbReference type="FunFam" id="3.40.50.720:FF:000084">
    <property type="entry name" value="Short-chain dehydrogenase reductase"/>
    <property type="match status" value="1"/>
</dbReference>
<dbReference type="AlphaFoldDB" id="A0A8H3IU14"/>
<evidence type="ECO:0000256" key="3">
    <source>
        <dbReference type="ARBA" id="ARBA00023002"/>
    </source>
</evidence>
<dbReference type="SUPFAM" id="SSF51735">
    <property type="entry name" value="NAD(P)-binding Rossmann-fold domains"/>
    <property type="match status" value="1"/>
</dbReference>
<reference evidence="4" key="1">
    <citation type="submission" date="2021-03" db="EMBL/GenBank/DDBJ databases">
        <authorList>
            <person name="Tagirdzhanova G."/>
        </authorList>
    </citation>
    <scope>NUCLEOTIDE SEQUENCE</scope>
</reference>
<dbReference type="InterPro" id="IPR020904">
    <property type="entry name" value="Sc_DH/Rdtase_CS"/>
</dbReference>
<keyword evidence="2" id="KW-0521">NADP</keyword>
<sequence length="250" mass="26349">MSAQPLAGKVALITGGSKGIGRAVALRLAKDGASVVINYSSDASAAEEVVKSIGSERCLAIQADAGSVSGIEKLVKETVDRFGKIDILIPNAGVAPNADLEHTTEEMFDRTYNVNVKGPYFLCQKAAPHMPEGSRVILVSTSLCAFSPITPNYLLYVSTKGAIEQMNRILAKDLGRKGIRVNAISPGPTGTDLFYTGKSEELLARLASASPLNKIGDPEEIADVFAILTSQDSRWVAGQVIRVNGGMTVG</sequence>
<comment type="similarity">
    <text evidence="1">Belongs to the short-chain dehydrogenases/reductases (SDR) family.</text>
</comment>
<dbReference type="InterPro" id="IPR036291">
    <property type="entry name" value="NAD(P)-bd_dom_sf"/>
</dbReference>
<dbReference type="Gene3D" id="3.40.50.720">
    <property type="entry name" value="NAD(P)-binding Rossmann-like Domain"/>
    <property type="match status" value="1"/>
</dbReference>
<name>A0A8H3IU14_9LECA</name>
<keyword evidence="3" id="KW-0560">Oxidoreductase</keyword>
<dbReference type="OrthoDB" id="47007at2759"/>
<evidence type="ECO:0000313" key="4">
    <source>
        <dbReference type="EMBL" id="CAF9927845.1"/>
    </source>
</evidence>
<dbReference type="GO" id="GO:0016614">
    <property type="term" value="F:oxidoreductase activity, acting on CH-OH group of donors"/>
    <property type="evidence" value="ECO:0007669"/>
    <property type="project" value="UniProtKB-ARBA"/>
</dbReference>
<keyword evidence="5" id="KW-1185">Reference proteome</keyword>
<protein>
    <submittedName>
        <fullName evidence="4">Uncharacterized protein</fullName>
    </submittedName>
</protein>
<dbReference type="PANTHER" id="PTHR48107:SF7">
    <property type="entry name" value="RE15974P"/>
    <property type="match status" value="1"/>
</dbReference>
<gene>
    <name evidence="4" type="ORF">HETSPECPRED_006680</name>
</gene>
<dbReference type="Pfam" id="PF13561">
    <property type="entry name" value="adh_short_C2"/>
    <property type="match status" value="1"/>
</dbReference>
<evidence type="ECO:0000313" key="5">
    <source>
        <dbReference type="Proteomes" id="UP000664521"/>
    </source>
</evidence>
<dbReference type="InterPro" id="IPR002347">
    <property type="entry name" value="SDR_fam"/>
</dbReference>
<dbReference type="PRINTS" id="PR00081">
    <property type="entry name" value="GDHRDH"/>
</dbReference>
<comment type="caution">
    <text evidence="4">The sequence shown here is derived from an EMBL/GenBank/DDBJ whole genome shotgun (WGS) entry which is preliminary data.</text>
</comment>
<evidence type="ECO:0000256" key="1">
    <source>
        <dbReference type="ARBA" id="ARBA00006484"/>
    </source>
</evidence>
<dbReference type="EMBL" id="CAJPDS010000046">
    <property type="protein sequence ID" value="CAF9927845.1"/>
    <property type="molecule type" value="Genomic_DNA"/>
</dbReference>
<dbReference type="PROSITE" id="PS00061">
    <property type="entry name" value="ADH_SHORT"/>
    <property type="match status" value="1"/>
</dbReference>
<dbReference type="Proteomes" id="UP000664521">
    <property type="component" value="Unassembled WGS sequence"/>
</dbReference>
<dbReference type="PRINTS" id="PR00080">
    <property type="entry name" value="SDRFAMILY"/>
</dbReference>
<accession>A0A8H3IU14</accession>
<proteinExistence type="inferred from homology"/>